<dbReference type="AlphaFoldDB" id="A0AAN7PL99"/>
<feature type="signal peptide" evidence="8">
    <location>
        <begin position="1"/>
        <end position="20"/>
    </location>
</feature>
<keyword evidence="5" id="KW-0479">Metal-binding</keyword>
<feature type="chain" id="PRO_5043030856" description="DDE Tnp4 domain-containing protein" evidence="8">
    <location>
        <begin position="21"/>
        <end position="378"/>
    </location>
</feature>
<dbReference type="GO" id="GO:0004518">
    <property type="term" value="F:nuclease activity"/>
    <property type="evidence" value="ECO:0007669"/>
    <property type="project" value="UniProtKB-KW"/>
</dbReference>
<dbReference type="InterPro" id="IPR027806">
    <property type="entry name" value="HARBI1_dom"/>
</dbReference>
<name>A0AAN7PL99_9COLE</name>
<keyword evidence="6" id="KW-0378">Hydrolase</keyword>
<dbReference type="Proteomes" id="UP001353858">
    <property type="component" value="Unassembled WGS sequence"/>
</dbReference>
<dbReference type="Pfam" id="PF13359">
    <property type="entry name" value="DDE_Tnp_4"/>
    <property type="match status" value="1"/>
</dbReference>
<keyword evidence="7" id="KW-0539">Nucleus</keyword>
<proteinExistence type="inferred from homology"/>
<sequence length="378" mass="44073">MWRVRKVAVLTLLLIYYYKSRKSQRRRRYGVRPFNKLRALYGQYETMVQYIKRNDEREFFSYTRMSPQLFDHLVQLVAPKLTKHPHRKNALSPSFRVCLTLHYLAEGCSMKEMSRNYYIGKASAHMVIREVCTALWDVLQEIYLPEPTNLILMAVCDANYKFIYVDIAAPGSFHDSYVFRESNFGRALLSNQLEHQWPAPKQLPNSRSVLPHFLVADQAFPLHTRIMHPYPGQRLGVNKNIFNYRLSRARRTIENTFGILAQRWRILRKPIIGDIPMCTKVVQAVVVLHNYVKVAENDVPVLHRRYCPTGMVDDEQDGEVTPGTWRKDAFHLSSVGRIDANITPRPVQQNRVTLCEYFVSDVGAVHWQWNHVLRGGAP</sequence>
<keyword evidence="8" id="KW-0732">Signal</keyword>
<dbReference type="GO" id="GO:0046872">
    <property type="term" value="F:metal ion binding"/>
    <property type="evidence" value="ECO:0007669"/>
    <property type="project" value="UniProtKB-KW"/>
</dbReference>
<evidence type="ECO:0000256" key="7">
    <source>
        <dbReference type="ARBA" id="ARBA00023242"/>
    </source>
</evidence>
<gene>
    <name evidence="10" type="ORF">RN001_001492</name>
</gene>
<evidence type="ECO:0000256" key="3">
    <source>
        <dbReference type="ARBA" id="ARBA00006958"/>
    </source>
</evidence>
<evidence type="ECO:0000313" key="10">
    <source>
        <dbReference type="EMBL" id="KAK4885221.1"/>
    </source>
</evidence>
<evidence type="ECO:0000256" key="2">
    <source>
        <dbReference type="ARBA" id="ARBA00004123"/>
    </source>
</evidence>
<dbReference type="PANTHER" id="PTHR22930:SF269">
    <property type="entry name" value="NUCLEASE HARBI1-LIKE PROTEIN"/>
    <property type="match status" value="1"/>
</dbReference>
<dbReference type="PANTHER" id="PTHR22930">
    <property type="match status" value="1"/>
</dbReference>
<comment type="similarity">
    <text evidence="3">Belongs to the HARBI1 family.</text>
</comment>
<evidence type="ECO:0000256" key="5">
    <source>
        <dbReference type="ARBA" id="ARBA00022723"/>
    </source>
</evidence>
<evidence type="ECO:0000259" key="9">
    <source>
        <dbReference type="Pfam" id="PF13359"/>
    </source>
</evidence>
<comment type="caution">
    <text evidence="10">The sequence shown here is derived from an EMBL/GenBank/DDBJ whole genome shotgun (WGS) entry which is preliminary data.</text>
</comment>
<comment type="cofactor">
    <cofactor evidence="1">
        <name>a divalent metal cation</name>
        <dbReference type="ChEBI" id="CHEBI:60240"/>
    </cofactor>
</comment>
<organism evidence="10 11">
    <name type="scientific">Aquatica leii</name>
    <dbReference type="NCBI Taxonomy" id="1421715"/>
    <lineage>
        <taxon>Eukaryota</taxon>
        <taxon>Metazoa</taxon>
        <taxon>Ecdysozoa</taxon>
        <taxon>Arthropoda</taxon>
        <taxon>Hexapoda</taxon>
        <taxon>Insecta</taxon>
        <taxon>Pterygota</taxon>
        <taxon>Neoptera</taxon>
        <taxon>Endopterygota</taxon>
        <taxon>Coleoptera</taxon>
        <taxon>Polyphaga</taxon>
        <taxon>Elateriformia</taxon>
        <taxon>Elateroidea</taxon>
        <taxon>Lampyridae</taxon>
        <taxon>Luciolinae</taxon>
        <taxon>Aquatica</taxon>
    </lineage>
</organism>
<protein>
    <recommendedName>
        <fullName evidence="9">DDE Tnp4 domain-containing protein</fullName>
    </recommendedName>
</protein>
<dbReference type="InterPro" id="IPR045249">
    <property type="entry name" value="HARBI1-like"/>
</dbReference>
<dbReference type="GO" id="GO:0005634">
    <property type="term" value="C:nucleus"/>
    <property type="evidence" value="ECO:0007669"/>
    <property type="project" value="UniProtKB-SubCell"/>
</dbReference>
<dbReference type="EMBL" id="JARPUR010000001">
    <property type="protein sequence ID" value="KAK4885221.1"/>
    <property type="molecule type" value="Genomic_DNA"/>
</dbReference>
<evidence type="ECO:0000256" key="6">
    <source>
        <dbReference type="ARBA" id="ARBA00022801"/>
    </source>
</evidence>
<accession>A0AAN7PL99</accession>
<evidence type="ECO:0000313" key="11">
    <source>
        <dbReference type="Proteomes" id="UP001353858"/>
    </source>
</evidence>
<evidence type="ECO:0000256" key="4">
    <source>
        <dbReference type="ARBA" id="ARBA00022722"/>
    </source>
</evidence>
<dbReference type="GO" id="GO:0016787">
    <property type="term" value="F:hydrolase activity"/>
    <property type="evidence" value="ECO:0007669"/>
    <property type="project" value="UniProtKB-KW"/>
</dbReference>
<reference evidence="11" key="1">
    <citation type="submission" date="2023-01" db="EMBL/GenBank/DDBJ databases">
        <title>Key to firefly adult light organ development and bioluminescence: homeobox transcription factors regulate luciferase expression and transportation to peroxisome.</title>
        <authorList>
            <person name="Fu X."/>
        </authorList>
    </citation>
    <scope>NUCLEOTIDE SEQUENCE [LARGE SCALE GENOMIC DNA]</scope>
</reference>
<keyword evidence="4" id="KW-0540">Nuclease</keyword>
<evidence type="ECO:0000256" key="8">
    <source>
        <dbReference type="SAM" id="SignalP"/>
    </source>
</evidence>
<keyword evidence="11" id="KW-1185">Reference proteome</keyword>
<evidence type="ECO:0000256" key="1">
    <source>
        <dbReference type="ARBA" id="ARBA00001968"/>
    </source>
</evidence>
<feature type="domain" description="DDE Tnp4" evidence="9">
    <location>
        <begin position="152"/>
        <end position="290"/>
    </location>
</feature>
<comment type="subcellular location">
    <subcellularLocation>
        <location evidence="2">Nucleus</location>
    </subcellularLocation>
</comment>